<evidence type="ECO:0000256" key="6">
    <source>
        <dbReference type="ARBA" id="ARBA00023136"/>
    </source>
</evidence>
<dbReference type="RefSeq" id="WP_037334402.1">
    <property type="nucleotide sequence ID" value="NZ_APNK01000003.1"/>
</dbReference>
<evidence type="ECO:0000256" key="7">
    <source>
        <dbReference type="SAM" id="Phobius"/>
    </source>
</evidence>
<name>A0A084IPZ1_SALHC</name>
<comment type="similarity">
    <text evidence="2">Belongs to the binding-protein-dependent transport system permease family. AraH/RbsC subfamily.</text>
</comment>
<dbReference type="Proteomes" id="UP000028302">
    <property type="component" value="Unassembled WGS sequence"/>
</dbReference>
<reference evidence="9 10" key="1">
    <citation type="submission" date="2013-03" db="EMBL/GenBank/DDBJ databases">
        <title>Salinisphaera hydrothermalis C41B8 Genome Sequencing.</title>
        <authorList>
            <person name="Li C."/>
            <person name="Lai Q."/>
            <person name="Shao Z."/>
        </authorList>
    </citation>
    <scope>NUCLEOTIDE SEQUENCE [LARGE SCALE GENOMIC DNA]</scope>
    <source>
        <strain evidence="9 10">C41B8</strain>
    </source>
</reference>
<proteinExistence type="inferred from homology"/>
<sequence>MAESVVSKPARAAAPQRTSREKRSVVDWLRSNSVYIAFALLVAFNLAVTPGFDNVYALRQLLFEAAPLILIALGQSLAIGTRGIDLSVGSMMALSSSVIAVAIGLGQPGAIVTAIAVTTLVGLFNGSMVTFLRVDPLISGLALLVAGRGLAKVLLGGSRVDLPSGGILGWLGMQSYFFVPVVAIIAIVIAVVVAALVRGTTFGRYTLFAGASRSAAFLAGTPVRRTLLGVYAISGLLAGLAGVFASARTGAADPNYIGVLFELDAIAAAVIGGNPLSGGRVSILGAVFGALLLQVLDATFIMNNIDYTYAQILKAGFIVAALYLQRAGH</sequence>
<feature type="transmembrane region" description="Helical" evidence="7">
    <location>
        <begin position="136"/>
        <end position="155"/>
    </location>
</feature>
<dbReference type="Pfam" id="PF02653">
    <property type="entry name" value="BPD_transp_2"/>
    <property type="match status" value="1"/>
</dbReference>
<evidence type="ECO:0000313" key="9">
    <source>
        <dbReference type="EMBL" id="KEZ78775.1"/>
    </source>
</evidence>
<keyword evidence="5 7" id="KW-1133">Transmembrane helix</keyword>
<comment type="caution">
    <text evidence="9">The sequence shown here is derived from an EMBL/GenBank/DDBJ whole genome shotgun (WGS) entry which is preliminary data.</text>
</comment>
<keyword evidence="4 7" id="KW-0812">Transmembrane</keyword>
<evidence type="ECO:0000313" key="10">
    <source>
        <dbReference type="Proteomes" id="UP000028302"/>
    </source>
</evidence>
<feature type="transmembrane region" description="Helical" evidence="7">
    <location>
        <begin position="307"/>
        <end position="324"/>
    </location>
</feature>
<dbReference type="PATRIC" id="fig|1304275.5.peg.843"/>
<evidence type="ECO:0000256" key="2">
    <source>
        <dbReference type="ARBA" id="ARBA00007942"/>
    </source>
</evidence>
<dbReference type="GO" id="GO:0022857">
    <property type="term" value="F:transmembrane transporter activity"/>
    <property type="evidence" value="ECO:0007669"/>
    <property type="project" value="InterPro"/>
</dbReference>
<dbReference type="GO" id="GO:0005886">
    <property type="term" value="C:plasma membrane"/>
    <property type="evidence" value="ECO:0007669"/>
    <property type="project" value="UniProtKB-SubCell"/>
</dbReference>
<dbReference type="EMBL" id="APNK01000003">
    <property type="protein sequence ID" value="KEZ78775.1"/>
    <property type="molecule type" value="Genomic_DNA"/>
</dbReference>
<feature type="transmembrane region" description="Helical" evidence="7">
    <location>
        <begin position="175"/>
        <end position="197"/>
    </location>
</feature>
<feature type="transmembrane region" description="Helical" evidence="7">
    <location>
        <begin position="281"/>
        <end position="301"/>
    </location>
</feature>
<protein>
    <submittedName>
        <fullName evidence="9">Sugar ABC transporter permease</fullName>
    </submittedName>
</protein>
<feature type="transmembrane region" description="Helical" evidence="7">
    <location>
        <begin position="61"/>
        <end position="79"/>
    </location>
</feature>
<keyword evidence="10" id="KW-1185">Reference proteome</keyword>
<dbReference type="eggNOG" id="COG1172">
    <property type="taxonomic scope" value="Bacteria"/>
</dbReference>
<dbReference type="AlphaFoldDB" id="A0A084IPZ1"/>
<evidence type="ECO:0000256" key="3">
    <source>
        <dbReference type="ARBA" id="ARBA00022475"/>
    </source>
</evidence>
<feature type="transmembrane region" description="Helical" evidence="7">
    <location>
        <begin position="99"/>
        <end position="124"/>
    </location>
</feature>
<dbReference type="PROSITE" id="PS50042">
    <property type="entry name" value="CNMP_BINDING_3"/>
    <property type="match status" value="1"/>
</dbReference>
<feature type="transmembrane region" description="Helical" evidence="7">
    <location>
        <begin position="226"/>
        <end position="244"/>
    </location>
</feature>
<dbReference type="PANTHER" id="PTHR32196">
    <property type="entry name" value="ABC TRANSPORTER PERMEASE PROTEIN YPHD-RELATED-RELATED"/>
    <property type="match status" value="1"/>
</dbReference>
<evidence type="ECO:0000256" key="4">
    <source>
        <dbReference type="ARBA" id="ARBA00022692"/>
    </source>
</evidence>
<evidence type="ECO:0000256" key="5">
    <source>
        <dbReference type="ARBA" id="ARBA00022989"/>
    </source>
</evidence>
<dbReference type="PANTHER" id="PTHR32196:SF19">
    <property type="entry name" value="GALACTOFURANOSE TRANSPORTER PERMEASE PROTEIN YTFT"/>
    <property type="match status" value="1"/>
</dbReference>
<dbReference type="CDD" id="cd06579">
    <property type="entry name" value="TM_PBP1_transp_AraH_like"/>
    <property type="match status" value="1"/>
</dbReference>
<evidence type="ECO:0000256" key="1">
    <source>
        <dbReference type="ARBA" id="ARBA00004429"/>
    </source>
</evidence>
<evidence type="ECO:0000259" key="8">
    <source>
        <dbReference type="PROSITE" id="PS50042"/>
    </source>
</evidence>
<dbReference type="InterPro" id="IPR001851">
    <property type="entry name" value="ABC_transp_permease"/>
</dbReference>
<gene>
    <name evidence="9" type="ORF">C41B8_04131</name>
</gene>
<keyword evidence="6 7" id="KW-0472">Membrane</keyword>
<feature type="transmembrane region" description="Helical" evidence="7">
    <location>
        <begin position="256"/>
        <end position="274"/>
    </location>
</feature>
<dbReference type="InterPro" id="IPR000595">
    <property type="entry name" value="cNMP-bd_dom"/>
</dbReference>
<keyword evidence="3" id="KW-1003">Cell membrane</keyword>
<feature type="domain" description="Cyclic nucleotide-binding" evidence="8">
    <location>
        <begin position="177"/>
        <end position="224"/>
    </location>
</feature>
<dbReference type="OrthoDB" id="5422926at2"/>
<organism evidence="9 10">
    <name type="scientific">Salinisphaera hydrothermalis (strain C41B8)</name>
    <dbReference type="NCBI Taxonomy" id="1304275"/>
    <lineage>
        <taxon>Bacteria</taxon>
        <taxon>Pseudomonadati</taxon>
        <taxon>Pseudomonadota</taxon>
        <taxon>Gammaproteobacteria</taxon>
        <taxon>Salinisphaerales</taxon>
        <taxon>Salinisphaeraceae</taxon>
        <taxon>Salinisphaera</taxon>
    </lineage>
</organism>
<feature type="transmembrane region" description="Helical" evidence="7">
    <location>
        <begin position="32"/>
        <end position="49"/>
    </location>
</feature>
<accession>A0A084IPZ1</accession>
<dbReference type="STRING" id="1304275.C41B8_04131"/>
<comment type="subcellular location">
    <subcellularLocation>
        <location evidence="1">Cell inner membrane</location>
        <topology evidence="1">Multi-pass membrane protein</topology>
    </subcellularLocation>
</comment>